<keyword evidence="1" id="KW-0812">Transmembrane</keyword>
<feature type="transmembrane region" description="Helical" evidence="1">
    <location>
        <begin position="79"/>
        <end position="100"/>
    </location>
</feature>
<dbReference type="Proteomes" id="UP001549110">
    <property type="component" value="Unassembled WGS sequence"/>
</dbReference>
<feature type="transmembrane region" description="Helical" evidence="1">
    <location>
        <begin position="20"/>
        <end position="40"/>
    </location>
</feature>
<keyword evidence="1" id="KW-1133">Transmembrane helix</keyword>
<protein>
    <submittedName>
        <fullName evidence="2">Uncharacterized protein</fullName>
    </submittedName>
</protein>
<dbReference type="RefSeq" id="WP_331932255.1">
    <property type="nucleotide sequence ID" value="NZ_JBEPLU010000005.1"/>
</dbReference>
<reference evidence="2 3" key="1">
    <citation type="submission" date="2024-06" db="EMBL/GenBank/DDBJ databases">
        <title>Genomic Encyclopedia of Type Strains, Phase IV (KMG-IV): sequencing the most valuable type-strain genomes for metagenomic binning, comparative biology and taxonomic classification.</title>
        <authorList>
            <person name="Goeker M."/>
        </authorList>
    </citation>
    <scope>NUCLEOTIDE SEQUENCE [LARGE SCALE GENOMIC DNA]</scope>
    <source>
        <strain evidence="2 3">DSM 17809</strain>
    </source>
</reference>
<dbReference type="EMBL" id="JBEPLU010000005">
    <property type="protein sequence ID" value="MET3528670.1"/>
    <property type="molecule type" value="Genomic_DNA"/>
</dbReference>
<proteinExistence type="predicted"/>
<keyword evidence="1" id="KW-0472">Membrane</keyword>
<comment type="caution">
    <text evidence="2">The sequence shown here is derived from an EMBL/GenBank/DDBJ whole genome shotgun (WGS) entry which is preliminary data.</text>
</comment>
<name>A0ABV2ENL5_9CAUL</name>
<keyword evidence="3" id="KW-1185">Reference proteome</keyword>
<evidence type="ECO:0000313" key="3">
    <source>
        <dbReference type="Proteomes" id="UP001549110"/>
    </source>
</evidence>
<gene>
    <name evidence="2" type="ORF">ABID41_003812</name>
</gene>
<sequence>MAFGPQIRAWRGEAPLGPVFWGQAVLPSLVLVLIYVDALYRRDPVVEQVALSLFQLHSGWALVSIWRCADNATPPWDTIARLVTIAWAVNAVLVAGFLQLDLLRR</sequence>
<accession>A0ABV2ENL5</accession>
<organism evidence="2 3">
    <name type="scientific">Phenylobacterium koreense</name>
    <dbReference type="NCBI Taxonomy" id="266125"/>
    <lineage>
        <taxon>Bacteria</taxon>
        <taxon>Pseudomonadati</taxon>
        <taxon>Pseudomonadota</taxon>
        <taxon>Alphaproteobacteria</taxon>
        <taxon>Caulobacterales</taxon>
        <taxon>Caulobacteraceae</taxon>
        <taxon>Phenylobacterium</taxon>
    </lineage>
</organism>
<evidence type="ECO:0000313" key="2">
    <source>
        <dbReference type="EMBL" id="MET3528670.1"/>
    </source>
</evidence>
<evidence type="ECO:0000256" key="1">
    <source>
        <dbReference type="SAM" id="Phobius"/>
    </source>
</evidence>